<gene>
    <name evidence="1" type="ORF">S7711_10181</name>
</gene>
<accession>A0A084B658</accession>
<evidence type="ECO:0000313" key="1">
    <source>
        <dbReference type="EMBL" id="KEY73037.1"/>
    </source>
</evidence>
<dbReference type="AlphaFoldDB" id="A0A084B658"/>
<dbReference type="OrthoDB" id="5098351at2759"/>
<dbReference type="HOGENOM" id="CLU_3093259_0_0_1"/>
<protein>
    <submittedName>
        <fullName evidence="1">Uncharacterized protein</fullName>
    </submittedName>
</protein>
<keyword evidence="2" id="KW-1185">Reference proteome</keyword>
<proteinExistence type="predicted"/>
<dbReference type="Proteomes" id="UP000028045">
    <property type="component" value="Unassembled WGS sequence"/>
</dbReference>
<reference evidence="1 2" key="1">
    <citation type="journal article" date="2014" name="BMC Genomics">
        <title>Comparative genome sequencing reveals chemotype-specific gene clusters in the toxigenic black mold Stachybotrys.</title>
        <authorList>
            <person name="Semeiks J."/>
            <person name="Borek D."/>
            <person name="Otwinowski Z."/>
            <person name="Grishin N.V."/>
        </authorList>
    </citation>
    <scope>NUCLEOTIDE SEQUENCE [LARGE SCALE GENOMIC DNA]</scope>
    <source>
        <strain evidence="2">CBS 109288 / IBT 7711</strain>
    </source>
</reference>
<evidence type="ECO:0000313" key="2">
    <source>
        <dbReference type="Proteomes" id="UP000028045"/>
    </source>
</evidence>
<name>A0A084B658_STACB</name>
<dbReference type="EMBL" id="KL647939">
    <property type="protein sequence ID" value="KEY73037.1"/>
    <property type="molecule type" value="Genomic_DNA"/>
</dbReference>
<organism evidence="1 2">
    <name type="scientific">Stachybotrys chartarum (strain CBS 109288 / IBT 7711)</name>
    <name type="common">Toxic black mold</name>
    <name type="synonym">Stilbospora chartarum</name>
    <dbReference type="NCBI Taxonomy" id="1280523"/>
    <lineage>
        <taxon>Eukaryota</taxon>
        <taxon>Fungi</taxon>
        <taxon>Dikarya</taxon>
        <taxon>Ascomycota</taxon>
        <taxon>Pezizomycotina</taxon>
        <taxon>Sordariomycetes</taxon>
        <taxon>Hypocreomycetidae</taxon>
        <taxon>Hypocreales</taxon>
        <taxon>Stachybotryaceae</taxon>
        <taxon>Stachybotrys</taxon>
    </lineage>
</organism>
<sequence>MDTKLLWKAHIDEIERKVTKTIAALSSLGSSVWGILMQELRIIYRGAAIPQMIVCKQEERES</sequence>